<dbReference type="CDD" id="cd00093">
    <property type="entry name" value="HTH_XRE"/>
    <property type="match status" value="1"/>
</dbReference>
<dbReference type="PROSITE" id="PS50943">
    <property type="entry name" value="HTH_CROC1"/>
    <property type="match status" value="1"/>
</dbReference>
<dbReference type="InterPro" id="IPR050807">
    <property type="entry name" value="TransReg_Diox_bact_type"/>
</dbReference>
<dbReference type="GO" id="GO:0003677">
    <property type="term" value="F:DNA binding"/>
    <property type="evidence" value="ECO:0007669"/>
    <property type="project" value="UniProtKB-KW"/>
</dbReference>
<dbReference type="SUPFAM" id="SSF47413">
    <property type="entry name" value="lambda repressor-like DNA-binding domains"/>
    <property type="match status" value="1"/>
</dbReference>
<dbReference type="Proteomes" id="UP000261166">
    <property type="component" value="Unassembled WGS sequence"/>
</dbReference>
<dbReference type="Proteomes" id="UP000260812">
    <property type="component" value="Unassembled WGS sequence"/>
</dbReference>
<evidence type="ECO:0000313" key="3">
    <source>
        <dbReference type="EMBL" id="RGE55707.1"/>
    </source>
</evidence>
<dbReference type="AlphaFoldDB" id="A0A3E3HV63"/>
<dbReference type="OrthoDB" id="371153at2"/>
<dbReference type="EMBL" id="QVLU01000041">
    <property type="protein sequence ID" value="RGE63854.1"/>
    <property type="molecule type" value="Genomic_DNA"/>
</dbReference>
<dbReference type="Pfam" id="PF01381">
    <property type="entry name" value="HTH_3"/>
    <property type="match status" value="1"/>
</dbReference>
<dbReference type="EMBL" id="QVLV01000038">
    <property type="protein sequence ID" value="RGE55707.1"/>
    <property type="molecule type" value="Genomic_DNA"/>
</dbReference>
<dbReference type="SMART" id="SM00530">
    <property type="entry name" value="HTH_XRE"/>
    <property type="match status" value="1"/>
</dbReference>
<comment type="caution">
    <text evidence="3">The sequence shown here is derived from an EMBL/GenBank/DDBJ whole genome shotgun (WGS) entry which is preliminary data.</text>
</comment>
<name>A0A3E3HV63_9FIRM</name>
<evidence type="ECO:0000313" key="5">
    <source>
        <dbReference type="Proteomes" id="UP000260812"/>
    </source>
</evidence>
<reference evidence="3 6" key="1">
    <citation type="submission" date="2018-08" db="EMBL/GenBank/DDBJ databases">
        <title>A genome reference for cultivated species of the human gut microbiota.</title>
        <authorList>
            <person name="Zou Y."/>
            <person name="Xue W."/>
            <person name="Luo G."/>
        </authorList>
    </citation>
    <scope>NUCLEOTIDE SEQUENCE [LARGE SCALE GENOMIC DNA]</scope>
    <source>
        <strain evidence="4 6">AF26-4BH</strain>
        <strain evidence="3">TF05-5AC</strain>
    </source>
</reference>
<accession>A0A3E3HV63</accession>
<evidence type="ECO:0000313" key="6">
    <source>
        <dbReference type="Proteomes" id="UP000261166"/>
    </source>
</evidence>
<dbReference type="InterPro" id="IPR010982">
    <property type="entry name" value="Lambda_DNA-bd_dom_sf"/>
</dbReference>
<evidence type="ECO:0000313" key="4">
    <source>
        <dbReference type="EMBL" id="RGE63854.1"/>
    </source>
</evidence>
<dbReference type="RefSeq" id="WP_117531659.1">
    <property type="nucleotide sequence ID" value="NZ_JBKUNB010000015.1"/>
</dbReference>
<dbReference type="Gene3D" id="1.10.260.40">
    <property type="entry name" value="lambda repressor-like DNA-binding domains"/>
    <property type="match status" value="1"/>
</dbReference>
<dbReference type="GO" id="GO:0005829">
    <property type="term" value="C:cytosol"/>
    <property type="evidence" value="ECO:0007669"/>
    <property type="project" value="TreeGrafter"/>
</dbReference>
<protein>
    <submittedName>
        <fullName evidence="3">XRE family transcriptional regulator</fullName>
    </submittedName>
</protein>
<proteinExistence type="predicted"/>
<dbReference type="InterPro" id="IPR001387">
    <property type="entry name" value="Cro/C1-type_HTH"/>
</dbReference>
<gene>
    <name evidence="4" type="ORF">DWY69_27535</name>
    <name evidence="3" type="ORF">DXC51_27790</name>
</gene>
<evidence type="ECO:0000259" key="2">
    <source>
        <dbReference type="PROSITE" id="PS50943"/>
    </source>
</evidence>
<dbReference type="GeneID" id="97990552"/>
<dbReference type="GO" id="GO:0003700">
    <property type="term" value="F:DNA-binding transcription factor activity"/>
    <property type="evidence" value="ECO:0007669"/>
    <property type="project" value="TreeGrafter"/>
</dbReference>
<feature type="domain" description="HTH cro/C1-type" evidence="2">
    <location>
        <begin position="10"/>
        <end position="65"/>
    </location>
</feature>
<keyword evidence="1" id="KW-0238">DNA-binding</keyword>
<keyword evidence="5" id="KW-1185">Reference proteome</keyword>
<sequence>MDIKLIGDRIKQARALRNYTLDDIASDIGVAKSTIQRYENGLISNPKLPVLQAIAESLKVNPSWLSGYDVPMIDDTALSSIVSKRLTEIEMSVAQLADKANVPLHWLKSLDTFTPGQFGDYEIGYDWITRVADVIGMQGSILRSALAKQEIPVFESDEPRISAKEAFGSPDIMTYYNRLNNLGKETATEQVRLLTLDNKYTSADVQPFPTAVREPEPDYLKVNAAQTRTDQPVTQEDLDYDENLIQEYFRDKEKSDL</sequence>
<dbReference type="PANTHER" id="PTHR46797:SF1">
    <property type="entry name" value="METHYLPHOSPHONATE SYNTHASE"/>
    <property type="match status" value="1"/>
</dbReference>
<organism evidence="3 5">
    <name type="scientific">Eisenbergiella massiliensis</name>
    <dbReference type="NCBI Taxonomy" id="1720294"/>
    <lineage>
        <taxon>Bacteria</taxon>
        <taxon>Bacillati</taxon>
        <taxon>Bacillota</taxon>
        <taxon>Clostridia</taxon>
        <taxon>Lachnospirales</taxon>
        <taxon>Lachnospiraceae</taxon>
        <taxon>Eisenbergiella</taxon>
    </lineage>
</organism>
<dbReference type="PANTHER" id="PTHR46797">
    <property type="entry name" value="HTH-TYPE TRANSCRIPTIONAL REGULATOR"/>
    <property type="match status" value="1"/>
</dbReference>
<evidence type="ECO:0000256" key="1">
    <source>
        <dbReference type="ARBA" id="ARBA00023125"/>
    </source>
</evidence>